<dbReference type="PANTHER" id="PTHR21292">
    <property type="entry name" value="EXOCYST COMPLEX COMPONENT SEC6-RELATED"/>
    <property type="match status" value="1"/>
</dbReference>
<feature type="compositionally biased region" description="Acidic residues" evidence="3">
    <location>
        <begin position="80"/>
        <end position="94"/>
    </location>
</feature>
<dbReference type="InterPro" id="IPR010326">
    <property type="entry name" value="EXOC3/Sec6"/>
</dbReference>
<accession>A0ABR3MG79</accession>
<keyword evidence="5" id="KW-1185">Reference proteome</keyword>
<dbReference type="Pfam" id="PF06046">
    <property type="entry name" value="Sec6"/>
    <property type="match status" value="1"/>
</dbReference>
<feature type="compositionally biased region" description="Low complexity" evidence="3">
    <location>
        <begin position="159"/>
        <end position="175"/>
    </location>
</feature>
<comment type="caution">
    <text evidence="4">The sequence shown here is derived from an EMBL/GenBank/DDBJ whole genome shotgun (WGS) entry which is preliminary data.</text>
</comment>
<sequence>MCNHILKALSVNTVILCLEQNCIESETKNVKLVPVPARSHCTFSVTFQVKDNCHRQTLTRNSGLRLDPIEQMAEVTKEEVDGENEVNDPPEWAEDATKGLNNGENQMESPVKEKSIGLRKSLRESWKTISKKSPMALKSKKSENTDDQSSNSPLRPMHSPSLSRGSPSQSSIQSPKTEKPSLTRTMSDSAVEITESLVKRGTLIRHSLGLGTKKHKQEPLEPVTEALTLSEEQIEVVDAVLELRDTYTLPEIPHMPLSVMEINKLIDSEDLEDAYVNLLSLRQELQKDRQALDQEDYPIELVNKEKDLSLLYGTLRNKMSTIVRNSSADPSRYKELLVYVSYIILEEEKRQGEPGAMQGWREAWRDALLNGVRDTLKKVALDSREQNTSWLAVHLGHLGKAAVEDLKRVKTELLSSYPEDFNVFETYVSCYHEAVGEHLKRLLEKVTELKDYYALLDFITHRYPSEKIMGSSSLQPELKEEQRTLPLDKDFLNQIKDKYCARLQADMKSSLNRIIDLENEEMWKEKRKPEIDEGIYSSHIDMDIWTHIKGQVQGSSRIDVNLEQKVVRSCLEELKTFPKRFESAFIEWSHPLSNSSLWAEYHISYINSFSALKEHMENYKDICPIPLELVQKEIDGLTTRLSQAVMENFKTDVKPFLRRQMTGKWFSFDEDFTQLVSRTKTLSDQSKYMTPKHKQTFVNDVHFFVVKEYVSQLMKNNYLCKNRKNETAATKITNQWEELKEIFQEMNSTSDWLYPVGNQLSTIIGCKKSDVKNKLKPLVESYPDISKRHLSAVLYFRGITRGREKHIILQRLAEQKQTSGNTGNKNQALFSEIQAAVNTDCLAGTPFSCLSFIVPDS</sequence>
<dbReference type="Gene3D" id="1.10.357.70">
    <property type="entry name" value="Exocyst complex component Sec6, C-terminal domain"/>
    <property type="match status" value="1"/>
</dbReference>
<feature type="compositionally biased region" description="Basic and acidic residues" evidence="3">
    <location>
        <begin position="110"/>
        <end position="126"/>
    </location>
</feature>
<evidence type="ECO:0000313" key="5">
    <source>
        <dbReference type="Proteomes" id="UP001558613"/>
    </source>
</evidence>
<feature type="region of interest" description="Disordered" evidence="3">
    <location>
        <begin position="77"/>
        <end position="188"/>
    </location>
</feature>
<proteinExistence type="inferred from homology"/>
<comment type="similarity">
    <text evidence="1">Belongs to the SEC6 family.</text>
</comment>
<evidence type="ECO:0000256" key="3">
    <source>
        <dbReference type="SAM" id="MobiDB-lite"/>
    </source>
</evidence>
<dbReference type="InterPro" id="IPR042532">
    <property type="entry name" value="EXOC3/Sec6_C"/>
</dbReference>
<gene>
    <name evidence="4" type="ORF">QQF64_006050</name>
</gene>
<keyword evidence="2" id="KW-0175">Coiled coil</keyword>
<dbReference type="EMBL" id="JAYMGO010000013">
    <property type="protein sequence ID" value="KAL1263311.1"/>
    <property type="molecule type" value="Genomic_DNA"/>
</dbReference>
<feature type="coiled-coil region" evidence="2">
    <location>
        <begin position="268"/>
        <end position="295"/>
    </location>
</feature>
<dbReference type="PANTHER" id="PTHR21292:SF7">
    <property type="entry name" value="EXOCYST COMPLEX COMPONENT 3-LIKE 2"/>
    <property type="match status" value="1"/>
</dbReference>
<evidence type="ECO:0008006" key="6">
    <source>
        <dbReference type="Google" id="ProtNLM"/>
    </source>
</evidence>
<feature type="compositionally biased region" description="Polar residues" evidence="3">
    <location>
        <begin position="99"/>
        <end position="108"/>
    </location>
</feature>
<evidence type="ECO:0000256" key="1">
    <source>
        <dbReference type="ARBA" id="ARBA00009447"/>
    </source>
</evidence>
<evidence type="ECO:0000313" key="4">
    <source>
        <dbReference type="EMBL" id="KAL1263311.1"/>
    </source>
</evidence>
<name>A0ABR3MG79_9TELE</name>
<organism evidence="4 5">
    <name type="scientific">Cirrhinus molitorella</name>
    <name type="common">mud carp</name>
    <dbReference type="NCBI Taxonomy" id="172907"/>
    <lineage>
        <taxon>Eukaryota</taxon>
        <taxon>Metazoa</taxon>
        <taxon>Chordata</taxon>
        <taxon>Craniata</taxon>
        <taxon>Vertebrata</taxon>
        <taxon>Euteleostomi</taxon>
        <taxon>Actinopterygii</taxon>
        <taxon>Neopterygii</taxon>
        <taxon>Teleostei</taxon>
        <taxon>Ostariophysi</taxon>
        <taxon>Cypriniformes</taxon>
        <taxon>Cyprinidae</taxon>
        <taxon>Labeoninae</taxon>
        <taxon>Labeonini</taxon>
        <taxon>Cirrhinus</taxon>
    </lineage>
</organism>
<dbReference type="Proteomes" id="UP001558613">
    <property type="component" value="Unassembled WGS sequence"/>
</dbReference>
<evidence type="ECO:0000256" key="2">
    <source>
        <dbReference type="SAM" id="Coils"/>
    </source>
</evidence>
<reference evidence="4 5" key="1">
    <citation type="submission" date="2023-09" db="EMBL/GenBank/DDBJ databases">
        <authorList>
            <person name="Wang M."/>
        </authorList>
    </citation>
    <scope>NUCLEOTIDE SEQUENCE [LARGE SCALE GENOMIC DNA]</scope>
    <source>
        <strain evidence="4">GT-2023</strain>
        <tissue evidence="4">Liver</tissue>
    </source>
</reference>
<protein>
    <recommendedName>
        <fullName evidence="6">Exocyst complex component Sec6</fullName>
    </recommendedName>
</protein>